<evidence type="ECO:0000256" key="5">
    <source>
        <dbReference type="SAM" id="MobiDB-lite"/>
    </source>
</evidence>
<keyword evidence="2" id="KW-0119">Carbohydrate metabolism</keyword>
<keyword evidence="4" id="KW-0624">Polysaccharide degradation</keyword>
<evidence type="ECO:0000259" key="8">
    <source>
        <dbReference type="PROSITE" id="PS51173"/>
    </source>
</evidence>
<dbReference type="SUPFAM" id="SSF49265">
    <property type="entry name" value="Fibronectin type III"/>
    <property type="match status" value="1"/>
</dbReference>
<evidence type="ECO:0000256" key="3">
    <source>
        <dbReference type="ARBA" id="ARBA00023295"/>
    </source>
</evidence>
<dbReference type="RefSeq" id="WP_315877471.1">
    <property type="nucleotide sequence ID" value="NZ_JAWCTQ010000009.1"/>
</dbReference>
<dbReference type="SUPFAM" id="SSF51445">
    <property type="entry name" value="(Trans)glycosidases"/>
    <property type="match status" value="1"/>
</dbReference>
<dbReference type="PROSITE" id="PS50853">
    <property type="entry name" value="FN3"/>
    <property type="match status" value="1"/>
</dbReference>
<dbReference type="Proteomes" id="UP001250181">
    <property type="component" value="Unassembled WGS sequence"/>
</dbReference>
<dbReference type="InterPro" id="IPR017853">
    <property type="entry name" value="GH"/>
</dbReference>
<dbReference type="Pfam" id="PF00553">
    <property type="entry name" value="CBM_2"/>
    <property type="match status" value="1"/>
</dbReference>
<dbReference type="InterPro" id="IPR013780">
    <property type="entry name" value="Glyco_hydro_b"/>
</dbReference>
<dbReference type="PROSITE" id="PS51173">
    <property type="entry name" value="CBM2"/>
    <property type="match status" value="1"/>
</dbReference>
<evidence type="ECO:0000256" key="6">
    <source>
        <dbReference type="SAM" id="SignalP"/>
    </source>
</evidence>
<organism evidence="9 10">
    <name type="scientific">Streptomyces tamarix</name>
    <dbReference type="NCBI Taxonomy" id="3078565"/>
    <lineage>
        <taxon>Bacteria</taxon>
        <taxon>Bacillati</taxon>
        <taxon>Actinomycetota</taxon>
        <taxon>Actinomycetes</taxon>
        <taxon>Kitasatosporales</taxon>
        <taxon>Streptomycetaceae</taxon>
        <taxon>Streptomyces</taxon>
    </lineage>
</organism>
<dbReference type="Gene3D" id="3.20.20.80">
    <property type="entry name" value="Glycosidases"/>
    <property type="match status" value="1"/>
</dbReference>
<dbReference type="SMART" id="SM00060">
    <property type="entry name" value="FN3"/>
    <property type="match status" value="1"/>
</dbReference>
<dbReference type="SMART" id="SM00637">
    <property type="entry name" value="CBD_II"/>
    <property type="match status" value="1"/>
</dbReference>
<gene>
    <name evidence="9" type="ORF">RND61_09935</name>
</gene>
<dbReference type="GO" id="GO:0016787">
    <property type="term" value="F:hydrolase activity"/>
    <property type="evidence" value="ECO:0007669"/>
    <property type="project" value="UniProtKB-KW"/>
</dbReference>
<accession>A0ABU3QI46</accession>
<dbReference type="InterPro" id="IPR013783">
    <property type="entry name" value="Ig-like_fold"/>
</dbReference>
<evidence type="ECO:0000256" key="4">
    <source>
        <dbReference type="ARBA" id="ARBA00023326"/>
    </source>
</evidence>
<keyword evidence="3" id="KW-0326">Glycosidase</keyword>
<dbReference type="InterPro" id="IPR012291">
    <property type="entry name" value="CBM2_carb-bd_dom_sf"/>
</dbReference>
<keyword evidence="10" id="KW-1185">Reference proteome</keyword>
<keyword evidence="1 6" id="KW-0732">Signal</keyword>
<dbReference type="Pfam" id="PF12891">
    <property type="entry name" value="Glyco_hydro_44"/>
    <property type="match status" value="1"/>
</dbReference>
<dbReference type="Gene3D" id="2.60.40.290">
    <property type="match status" value="1"/>
</dbReference>
<evidence type="ECO:0000256" key="2">
    <source>
        <dbReference type="ARBA" id="ARBA00023277"/>
    </source>
</evidence>
<dbReference type="CDD" id="cd00063">
    <property type="entry name" value="FN3"/>
    <property type="match status" value="1"/>
</dbReference>
<feature type="domain" description="Fibronectin type-III" evidence="7">
    <location>
        <begin position="562"/>
        <end position="651"/>
    </location>
</feature>
<dbReference type="SUPFAM" id="SSF49384">
    <property type="entry name" value="Carbohydrate-binding domain"/>
    <property type="match status" value="1"/>
</dbReference>
<dbReference type="InterPro" id="IPR001919">
    <property type="entry name" value="CBD2"/>
</dbReference>
<comment type="caution">
    <text evidence="9">The sequence shown here is derived from an EMBL/GenBank/DDBJ whole genome shotgun (WGS) entry which is preliminary data.</text>
</comment>
<keyword evidence="9" id="KW-0378">Hydrolase</keyword>
<dbReference type="InterPro" id="IPR008965">
    <property type="entry name" value="CBM2/CBM3_carb-bd_dom_sf"/>
</dbReference>
<dbReference type="Gene3D" id="2.60.40.10">
    <property type="entry name" value="Immunoglobulins"/>
    <property type="match status" value="1"/>
</dbReference>
<evidence type="ECO:0000259" key="7">
    <source>
        <dbReference type="PROSITE" id="PS50853"/>
    </source>
</evidence>
<proteinExistence type="predicted"/>
<evidence type="ECO:0000256" key="1">
    <source>
        <dbReference type="ARBA" id="ARBA00022729"/>
    </source>
</evidence>
<protein>
    <submittedName>
        <fullName evidence="9">Glycoside hydrolase family 44 protein</fullName>
    </submittedName>
</protein>
<dbReference type="Gene3D" id="2.60.40.1180">
    <property type="entry name" value="Golgi alpha-mannosidase II"/>
    <property type="match status" value="1"/>
</dbReference>
<dbReference type="InterPro" id="IPR036116">
    <property type="entry name" value="FN3_sf"/>
</dbReference>
<dbReference type="InterPro" id="IPR024745">
    <property type="entry name" value="GH44_cat"/>
</dbReference>
<feature type="region of interest" description="Disordered" evidence="5">
    <location>
        <begin position="155"/>
        <end position="183"/>
    </location>
</feature>
<name>A0ABU3QI46_9ACTN</name>
<dbReference type="InterPro" id="IPR003961">
    <property type="entry name" value="FN3_dom"/>
</dbReference>
<dbReference type="Pfam" id="PF00041">
    <property type="entry name" value="fn3"/>
    <property type="match status" value="1"/>
</dbReference>
<feature type="signal peptide" evidence="6">
    <location>
        <begin position="1"/>
        <end position="26"/>
    </location>
</feature>
<feature type="domain" description="CBM2" evidence="8">
    <location>
        <begin position="649"/>
        <end position="758"/>
    </location>
</feature>
<feature type="region of interest" description="Disordered" evidence="5">
    <location>
        <begin position="549"/>
        <end position="570"/>
    </location>
</feature>
<reference evidence="9 10" key="1">
    <citation type="submission" date="2023-09" db="EMBL/GenBank/DDBJ databases">
        <title>Streptomyces sp. nov.: A antagonism against Alternaria gaisen Producing Streptochlin, Isolated from Tamarix root soil.</title>
        <authorList>
            <person name="Chen Y."/>
        </authorList>
    </citation>
    <scope>NUCLEOTIDE SEQUENCE [LARGE SCALE GENOMIC DNA]</scope>
    <source>
        <strain evidence="9 10">TRM76323</strain>
    </source>
</reference>
<dbReference type="EMBL" id="JAWCTQ010000009">
    <property type="protein sequence ID" value="MDT9682386.1"/>
    <property type="molecule type" value="Genomic_DNA"/>
</dbReference>
<feature type="chain" id="PRO_5047258734" evidence="6">
    <location>
        <begin position="27"/>
        <end position="758"/>
    </location>
</feature>
<evidence type="ECO:0000313" key="10">
    <source>
        <dbReference type="Proteomes" id="UP001250181"/>
    </source>
</evidence>
<sequence>MRLRTALAPVAIAGVVATGVSVPATAAAAVGPALTVDATAAGRSISPYVYGMNFADEALAADLRLPVHRWGGNHTTRYNFRNDTTNRASDWYFENIPNDNPDPGSLPNGSETDRFVEQNRATGTQTILTVPLLGQVAKDRSKACAFSVQKYGPQQSTDPWAPDCGNGRKPDGTPITGNDPADTSVEIGPQYVTDWINHLKSRYGGAAGDGVRFYNLDNEPDLWHSTHRDVRREGLGYDELRDLTYRYAGAVKAADPDAKTLGPVGWGLNSIFYSGLDQDVCGRTGCWSNPPDRAAHGGQDLGPWYLDQMRAYEREHGTRILDYFDIHLYPQQAGVHGEEAGDAATQERRLRSTRQLWDPTYVDESWINRPVQMIPRMRKLVDDHYPGTKLAMTEYSWGAHGHINGALAQADVLGIFGREGMDLASLWTAPESDEPVAHAFRVYRNYDGEGGAFGETSLPAASEDQDKLAVYAARRASDDALTVVVVNKSGADLTSPVRINGAGTGTAEVHRYSARHLDGIVREDDQAVTAGAFTADFPADSITHLVLPAGGGGEQDTEAPTAPGKPSASNITADGLTLTWPAATDDTGVTGYDVYRLDGDTPVKIASTTGTSHTITSLRPDTAYTFTVKARDAAGNVSPPSPDVTVRTAAVPAQQCKVDYTVANQWPGGFTAHVKITNTSDKPIDGWQLRWDFTAGQRVGQGWAAQWEQQGTTVTAQNLTWNAKLAAGASTTIGFNGSRTQDGPAPTAFTLNGHTCGT</sequence>
<evidence type="ECO:0000313" key="9">
    <source>
        <dbReference type="EMBL" id="MDT9682386.1"/>
    </source>
</evidence>